<dbReference type="InterPro" id="IPR050858">
    <property type="entry name" value="Mal-CoA-ACP_Trans/PKS_FabD"/>
</dbReference>
<dbReference type="PANTHER" id="PTHR42681">
    <property type="entry name" value="MALONYL-COA-ACYL CARRIER PROTEIN TRANSACYLASE, MITOCHONDRIAL"/>
    <property type="match status" value="1"/>
</dbReference>
<feature type="domain" description="Malonyl-CoA:ACP transacylase (MAT)" evidence="8">
    <location>
        <begin position="7"/>
        <end position="320"/>
    </location>
</feature>
<dbReference type="GO" id="GO:0006633">
    <property type="term" value="P:fatty acid biosynthetic process"/>
    <property type="evidence" value="ECO:0007669"/>
    <property type="project" value="TreeGrafter"/>
</dbReference>
<organism evidence="9 10">
    <name type="scientific">Solimonas fluminis</name>
    <dbReference type="NCBI Taxonomy" id="2086571"/>
    <lineage>
        <taxon>Bacteria</taxon>
        <taxon>Pseudomonadati</taxon>
        <taxon>Pseudomonadota</taxon>
        <taxon>Gammaproteobacteria</taxon>
        <taxon>Nevskiales</taxon>
        <taxon>Nevskiaceae</taxon>
        <taxon>Solimonas</taxon>
    </lineage>
</organism>
<feature type="active site" evidence="7">
    <location>
        <position position="90"/>
    </location>
</feature>
<dbReference type="EMBL" id="PSNW01000008">
    <property type="protein sequence ID" value="PPE73225.1"/>
    <property type="molecule type" value="Genomic_DNA"/>
</dbReference>
<keyword evidence="10" id="KW-1185">Reference proteome</keyword>
<dbReference type="AlphaFoldDB" id="A0A2S5TE16"/>
<dbReference type="InterPro" id="IPR016035">
    <property type="entry name" value="Acyl_Trfase/lysoPLipase"/>
</dbReference>
<dbReference type="RefSeq" id="WP_104231264.1">
    <property type="nucleotide sequence ID" value="NZ_PSNW01000008.1"/>
</dbReference>
<comment type="caution">
    <text evidence="9">The sequence shown here is derived from an EMBL/GenBank/DDBJ whole genome shotgun (WGS) entry which is preliminary data.</text>
</comment>
<dbReference type="InterPro" id="IPR016036">
    <property type="entry name" value="Malonyl_transacylase_ACP-bd"/>
</dbReference>
<sequence>MMQYAIVFPGQGSQAVGMLSGHADPVIAQTYAEASSVLGWDLAALVANGPAEELNRTERAQPALLAAGIAAWRLWQKQGLPPPAALAGHSLGEYSALVASGSLDFADALKLVELRGQLMQAAVPAGTGGMMAILGLEDEQVEAVCRAYPGSEVLEPVNYNSPGQVVVAGQKAALDWLAANAKAQGIKRALPLPVSVPSHCSLMRGAAEKLAETLALTTVRAPSIPVFHNFDAQSRQDAGSIREALKVQLYCPVRWTQTIRGLSGRGIGVFLECGPGEVLAGLCKRIGKELAAASLSEPAGLEKARGLASGEAAVCSPSAA</sequence>
<dbReference type="SMART" id="SM00827">
    <property type="entry name" value="PKS_AT"/>
    <property type="match status" value="1"/>
</dbReference>
<protein>
    <recommendedName>
        <fullName evidence="2 6">Malonyl CoA-acyl carrier protein transacylase</fullName>
        <ecNumber evidence="1 6">2.3.1.39</ecNumber>
    </recommendedName>
</protein>
<evidence type="ECO:0000256" key="5">
    <source>
        <dbReference type="ARBA" id="ARBA00048462"/>
    </source>
</evidence>
<evidence type="ECO:0000256" key="3">
    <source>
        <dbReference type="ARBA" id="ARBA00022679"/>
    </source>
</evidence>
<evidence type="ECO:0000313" key="10">
    <source>
        <dbReference type="Proteomes" id="UP000238220"/>
    </source>
</evidence>
<proteinExistence type="inferred from homology"/>
<evidence type="ECO:0000256" key="6">
    <source>
        <dbReference type="PIRNR" id="PIRNR000446"/>
    </source>
</evidence>
<dbReference type="EC" id="2.3.1.39" evidence="1 6"/>
<feature type="active site" evidence="7">
    <location>
        <position position="199"/>
    </location>
</feature>
<accession>A0A2S5TE16</accession>
<dbReference type="Proteomes" id="UP000238220">
    <property type="component" value="Unassembled WGS sequence"/>
</dbReference>
<keyword evidence="4 6" id="KW-0012">Acyltransferase</keyword>
<dbReference type="Pfam" id="PF00698">
    <property type="entry name" value="Acyl_transf_1"/>
    <property type="match status" value="1"/>
</dbReference>
<dbReference type="InterPro" id="IPR001227">
    <property type="entry name" value="Ac_transferase_dom_sf"/>
</dbReference>
<dbReference type="FunFam" id="3.30.70.250:FF:000001">
    <property type="entry name" value="Malonyl CoA-acyl carrier protein transacylase"/>
    <property type="match status" value="1"/>
</dbReference>
<dbReference type="InterPro" id="IPR004410">
    <property type="entry name" value="Malonyl_CoA-ACP_transAc_FabD"/>
</dbReference>
<evidence type="ECO:0000256" key="1">
    <source>
        <dbReference type="ARBA" id="ARBA00013258"/>
    </source>
</evidence>
<dbReference type="NCBIfam" id="TIGR00128">
    <property type="entry name" value="fabD"/>
    <property type="match status" value="1"/>
</dbReference>
<keyword evidence="3 6" id="KW-0808">Transferase</keyword>
<evidence type="ECO:0000256" key="2">
    <source>
        <dbReference type="ARBA" id="ARBA00018953"/>
    </source>
</evidence>
<dbReference type="Gene3D" id="3.30.70.250">
    <property type="entry name" value="Malonyl-CoA ACP transacylase, ACP-binding"/>
    <property type="match status" value="1"/>
</dbReference>
<gene>
    <name evidence="9" type="primary">fabD</name>
    <name evidence="9" type="ORF">C3942_15210</name>
</gene>
<evidence type="ECO:0000259" key="8">
    <source>
        <dbReference type="SMART" id="SM00827"/>
    </source>
</evidence>
<comment type="catalytic activity">
    <reaction evidence="5 6">
        <text>holo-[ACP] + malonyl-CoA = malonyl-[ACP] + CoA</text>
        <dbReference type="Rhea" id="RHEA:41792"/>
        <dbReference type="Rhea" id="RHEA-COMP:9623"/>
        <dbReference type="Rhea" id="RHEA-COMP:9685"/>
        <dbReference type="ChEBI" id="CHEBI:57287"/>
        <dbReference type="ChEBI" id="CHEBI:57384"/>
        <dbReference type="ChEBI" id="CHEBI:64479"/>
        <dbReference type="ChEBI" id="CHEBI:78449"/>
        <dbReference type="EC" id="2.3.1.39"/>
    </reaction>
</comment>
<dbReference type="PIRSF" id="PIRSF000446">
    <property type="entry name" value="Mct"/>
    <property type="match status" value="1"/>
</dbReference>
<reference evidence="9 10" key="1">
    <citation type="submission" date="2018-02" db="EMBL/GenBank/DDBJ databases">
        <title>Genome sequencing of Solimonas sp. HR-BB.</title>
        <authorList>
            <person name="Lee Y."/>
            <person name="Jeon C.O."/>
        </authorList>
    </citation>
    <scope>NUCLEOTIDE SEQUENCE [LARGE SCALE GENOMIC DNA]</scope>
    <source>
        <strain evidence="9 10">HR-BB</strain>
    </source>
</reference>
<dbReference type="GO" id="GO:0005829">
    <property type="term" value="C:cytosol"/>
    <property type="evidence" value="ECO:0007669"/>
    <property type="project" value="TreeGrafter"/>
</dbReference>
<evidence type="ECO:0000256" key="4">
    <source>
        <dbReference type="ARBA" id="ARBA00023315"/>
    </source>
</evidence>
<evidence type="ECO:0000256" key="7">
    <source>
        <dbReference type="PIRSR" id="PIRSR000446-1"/>
    </source>
</evidence>
<dbReference type="Gene3D" id="3.40.366.10">
    <property type="entry name" value="Malonyl-Coenzyme A Acyl Carrier Protein, domain 2"/>
    <property type="match status" value="1"/>
</dbReference>
<dbReference type="PANTHER" id="PTHR42681:SF1">
    <property type="entry name" value="MALONYL-COA-ACYL CARRIER PROTEIN TRANSACYLASE, MITOCHONDRIAL"/>
    <property type="match status" value="1"/>
</dbReference>
<comment type="similarity">
    <text evidence="6">Belongs to the fabD family.</text>
</comment>
<dbReference type="GO" id="GO:0004314">
    <property type="term" value="F:[acyl-carrier-protein] S-malonyltransferase activity"/>
    <property type="evidence" value="ECO:0007669"/>
    <property type="project" value="UniProtKB-EC"/>
</dbReference>
<dbReference type="InterPro" id="IPR014043">
    <property type="entry name" value="Acyl_transferase_dom"/>
</dbReference>
<dbReference type="SUPFAM" id="SSF52151">
    <property type="entry name" value="FabD/lysophospholipase-like"/>
    <property type="match status" value="1"/>
</dbReference>
<dbReference type="InterPro" id="IPR024925">
    <property type="entry name" value="Malonyl_CoA-ACP_transAc"/>
</dbReference>
<name>A0A2S5TE16_9GAMM</name>
<dbReference type="OrthoDB" id="9808564at2"/>
<dbReference type="SUPFAM" id="SSF55048">
    <property type="entry name" value="Probable ACP-binding domain of malonyl-CoA ACP transacylase"/>
    <property type="match status" value="1"/>
</dbReference>
<evidence type="ECO:0000313" key="9">
    <source>
        <dbReference type="EMBL" id="PPE73225.1"/>
    </source>
</evidence>